<comment type="caution">
    <text evidence="2">The sequence shown here is derived from an EMBL/GenBank/DDBJ whole genome shotgun (WGS) entry which is preliminary data.</text>
</comment>
<accession>A0ABN2VQN9</accession>
<keyword evidence="3" id="KW-1185">Reference proteome</keyword>
<gene>
    <name evidence="2" type="ORF">GCM10009821_00770</name>
</gene>
<name>A0ABN2VQN9_9ACTN</name>
<dbReference type="EMBL" id="BAAAPY010000001">
    <property type="protein sequence ID" value="GAA2068747.1"/>
    <property type="molecule type" value="Genomic_DNA"/>
</dbReference>
<keyword evidence="1" id="KW-0472">Membrane</keyword>
<evidence type="ECO:0000256" key="1">
    <source>
        <dbReference type="SAM" id="Phobius"/>
    </source>
</evidence>
<keyword evidence="1" id="KW-1133">Transmembrane helix</keyword>
<dbReference type="RefSeq" id="WP_344322972.1">
    <property type="nucleotide sequence ID" value="NZ_BAAAPY010000001.1"/>
</dbReference>
<feature type="transmembrane region" description="Helical" evidence="1">
    <location>
        <begin position="40"/>
        <end position="61"/>
    </location>
</feature>
<evidence type="ECO:0008006" key="4">
    <source>
        <dbReference type="Google" id="ProtNLM"/>
    </source>
</evidence>
<dbReference type="Proteomes" id="UP001501480">
    <property type="component" value="Unassembled WGS sequence"/>
</dbReference>
<feature type="transmembrane region" description="Helical" evidence="1">
    <location>
        <begin position="6"/>
        <end position="28"/>
    </location>
</feature>
<evidence type="ECO:0000313" key="2">
    <source>
        <dbReference type="EMBL" id="GAA2068747.1"/>
    </source>
</evidence>
<proteinExistence type="predicted"/>
<organism evidence="2 3">
    <name type="scientific">Aeromicrobium halocynthiae</name>
    <dbReference type="NCBI Taxonomy" id="560557"/>
    <lineage>
        <taxon>Bacteria</taxon>
        <taxon>Bacillati</taxon>
        <taxon>Actinomycetota</taxon>
        <taxon>Actinomycetes</taxon>
        <taxon>Propionibacteriales</taxon>
        <taxon>Nocardioidaceae</taxon>
        <taxon>Aeromicrobium</taxon>
    </lineage>
</organism>
<keyword evidence="1" id="KW-0812">Transmembrane</keyword>
<sequence length="67" mass="6517">MNEPAAALGAVVGTLLIVGVGVLVLVLGLRRRRAGRGGTVLVVVGAVLTVLFTLGALGNLARLGAGG</sequence>
<protein>
    <recommendedName>
        <fullName evidence="4">DUF4190 domain-containing protein</fullName>
    </recommendedName>
</protein>
<evidence type="ECO:0000313" key="3">
    <source>
        <dbReference type="Proteomes" id="UP001501480"/>
    </source>
</evidence>
<reference evidence="2 3" key="1">
    <citation type="journal article" date="2019" name="Int. J. Syst. Evol. Microbiol.">
        <title>The Global Catalogue of Microorganisms (GCM) 10K type strain sequencing project: providing services to taxonomists for standard genome sequencing and annotation.</title>
        <authorList>
            <consortium name="The Broad Institute Genomics Platform"/>
            <consortium name="The Broad Institute Genome Sequencing Center for Infectious Disease"/>
            <person name="Wu L."/>
            <person name="Ma J."/>
        </authorList>
    </citation>
    <scope>NUCLEOTIDE SEQUENCE [LARGE SCALE GENOMIC DNA]</scope>
    <source>
        <strain evidence="2 3">JCM 15749</strain>
    </source>
</reference>